<accession>A0A6C0KPF7</accession>
<reference evidence="2" key="1">
    <citation type="journal article" date="2020" name="Nature">
        <title>Giant virus diversity and host interactions through global metagenomics.</title>
        <authorList>
            <person name="Schulz F."/>
            <person name="Roux S."/>
            <person name="Paez-Espino D."/>
            <person name="Jungbluth S."/>
            <person name="Walsh D.A."/>
            <person name="Denef V.J."/>
            <person name="McMahon K.D."/>
            <person name="Konstantinidis K.T."/>
            <person name="Eloe-Fadrosh E.A."/>
            <person name="Kyrpides N.C."/>
            <person name="Woyke T."/>
        </authorList>
    </citation>
    <scope>NUCLEOTIDE SEQUENCE</scope>
    <source>
        <strain evidence="2">GVMAG-S-3300013006-138</strain>
    </source>
</reference>
<proteinExistence type="predicted"/>
<dbReference type="EMBL" id="MN740926">
    <property type="protein sequence ID" value="QHU18254.1"/>
    <property type="molecule type" value="Genomic_DNA"/>
</dbReference>
<sequence>MFSNFRIVPFLVGIGSAVLIFSFYKPEKEVIRQYPHPSESENKVYRDHNGICYKYSSHEVDCDANEATITEFPVQA</sequence>
<keyword evidence="1" id="KW-0812">Transmembrane</keyword>
<dbReference type="AlphaFoldDB" id="A0A6C0KPF7"/>
<keyword evidence="1" id="KW-1133">Transmembrane helix</keyword>
<keyword evidence="1" id="KW-0472">Membrane</keyword>
<evidence type="ECO:0000256" key="1">
    <source>
        <dbReference type="SAM" id="Phobius"/>
    </source>
</evidence>
<evidence type="ECO:0000313" key="2">
    <source>
        <dbReference type="EMBL" id="QHU18254.1"/>
    </source>
</evidence>
<feature type="transmembrane region" description="Helical" evidence="1">
    <location>
        <begin position="6"/>
        <end position="24"/>
    </location>
</feature>
<protein>
    <submittedName>
        <fullName evidence="2">Uncharacterized protein</fullName>
    </submittedName>
</protein>
<organism evidence="2">
    <name type="scientific">viral metagenome</name>
    <dbReference type="NCBI Taxonomy" id="1070528"/>
    <lineage>
        <taxon>unclassified sequences</taxon>
        <taxon>metagenomes</taxon>
        <taxon>organismal metagenomes</taxon>
    </lineage>
</organism>
<name>A0A6C0KPF7_9ZZZZ</name>